<dbReference type="SUPFAM" id="SSF69118">
    <property type="entry name" value="AhpD-like"/>
    <property type="match status" value="1"/>
</dbReference>
<keyword evidence="2" id="KW-0575">Peroxidase</keyword>
<organism evidence="2 3">
    <name type="scientific">Bordetella genomosp. 11</name>
    <dbReference type="NCBI Taxonomy" id="1416808"/>
    <lineage>
        <taxon>Bacteria</taxon>
        <taxon>Pseudomonadati</taxon>
        <taxon>Pseudomonadota</taxon>
        <taxon>Betaproteobacteria</taxon>
        <taxon>Burkholderiales</taxon>
        <taxon>Alcaligenaceae</taxon>
        <taxon>Bordetella</taxon>
    </lineage>
</organism>
<evidence type="ECO:0000259" key="1">
    <source>
        <dbReference type="Pfam" id="PF02627"/>
    </source>
</evidence>
<keyword evidence="2" id="KW-0560">Oxidoreductase</keyword>
<dbReference type="NCBIfam" id="TIGR00778">
    <property type="entry name" value="ahpD_dom"/>
    <property type="match status" value="1"/>
</dbReference>
<dbReference type="InterPro" id="IPR029032">
    <property type="entry name" value="AhpD-like"/>
</dbReference>
<dbReference type="GO" id="GO:0051920">
    <property type="term" value="F:peroxiredoxin activity"/>
    <property type="evidence" value="ECO:0007669"/>
    <property type="project" value="InterPro"/>
</dbReference>
<dbReference type="OrthoDB" id="9801997at2"/>
<sequence length="159" mass="17891">MSQRLNYYKASAETAKKYIDFSQSLKNRPVIAELGHLVTLRASQLNGCAFCVDMHVKEGKIHGERELRLHHVAIWWESPLFNEREKAALAWTEIVTHLPAHGVPDEAYESVCEHFSEEEVSDLTFLIVGINGWNRLSVAFRPVPGSADEMFGLGKAGLK</sequence>
<proteinExistence type="predicted"/>
<dbReference type="InterPro" id="IPR003779">
    <property type="entry name" value="CMD-like"/>
</dbReference>
<accession>A0A261UM12</accession>
<name>A0A261UM12_9BORD</name>
<protein>
    <submittedName>
        <fullName evidence="2">Alkylhydroperoxidase</fullName>
    </submittedName>
</protein>
<dbReference type="Pfam" id="PF02627">
    <property type="entry name" value="CMD"/>
    <property type="match status" value="1"/>
</dbReference>
<dbReference type="AlphaFoldDB" id="A0A261UM12"/>
<dbReference type="EMBL" id="NEVS01000004">
    <property type="protein sequence ID" value="OZI62671.1"/>
    <property type="molecule type" value="Genomic_DNA"/>
</dbReference>
<dbReference type="PANTHER" id="PTHR34846:SF10">
    <property type="entry name" value="CYTOPLASMIC PROTEIN"/>
    <property type="match status" value="1"/>
</dbReference>
<evidence type="ECO:0000313" key="2">
    <source>
        <dbReference type="EMBL" id="OZI62671.1"/>
    </source>
</evidence>
<gene>
    <name evidence="2" type="ORF">CAL28_26365</name>
</gene>
<dbReference type="InterPro" id="IPR004675">
    <property type="entry name" value="AhpD_core"/>
</dbReference>
<comment type="caution">
    <text evidence="2">The sequence shown here is derived from an EMBL/GenBank/DDBJ whole genome shotgun (WGS) entry which is preliminary data.</text>
</comment>
<evidence type="ECO:0000313" key="3">
    <source>
        <dbReference type="Proteomes" id="UP000215767"/>
    </source>
</evidence>
<dbReference type="Gene3D" id="1.20.1290.10">
    <property type="entry name" value="AhpD-like"/>
    <property type="match status" value="1"/>
</dbReference>
<dbReference type="Proteomes" id="UP000215767">
    <property type="component" value="Unassembled WGS sequence"/>
</dbReference>
<feature type="domain" description="Carboxymuconolactone decarboxylase-like" evidence="1">
    <location>
        <begin position="33"/>
        <end position="93"/>
    </location>
</feature>
<dbReference type="PANTHER" id="PTHR34846">
    <property type="entry name" value="4-CARBOXYMUCONOLACTONE DECARBOXYLASE FAMILY PROTEIN (AFU_ORTHOLOGUE AFUA_6G11590)"/>
    <property type="match status" value="1"/>
</dbReference>
<keyword evidence="3" id="KW-1185">Reference proteome</keyword>
<dbReference type="RefSeq" id="WP_094844043.1">
    <property type="nucleotide sequence ID" value="NZ_NEVS01000004.1"/>
</dbReference>
<reference evidence="3" key="1">
    <citation type="submission" date="2017-05" db="EMBL/GenBank/DDBJ databases">
        <title>Complete and WGS of Bordetella genogroups.</title>
        <authorList>
            <person name="Spilker T."/>
            <person name="Lipuma J."/>
        </authorList>
    </citation>
    <scope>NUCLEOTIDE SEQUENCE [LARGE SCALE GENOMIC DNA]</scope>
    <source>
        <strain evidence="3">AU8856</strain>
    </source>
</reference>